<evidence type="ECO:0000313" key="4">
    <source>
        <dbReference type="Proteomes" id="UP001211421"/>
    </source>
</evidence>
<dbReference type="InterPro" id="IPR001313">
    <property type="entry name" value="Pumilio_RNA-bd_rpt"/>
</dbReference>
<feature type="coiled-coil region" evidence="2">
    <location>
        <begin position="319"/>
        <end position="353"/>
    </location>
</feature>
<feature type="coiled-coil region" evidence="2">
    <location>
        <begin position="707"/>
        <end position="840"/>
    </location>
</feature>
<dbReference type="GO" id="GO:0003723">
    <property type="term" value="F:RNA binding"/>
    <property type="evidence" value="ECO:0007669"/>
    <property type="project" value="InterPro"/>
</dbReference>
<feature type="coiled-coil region" evidence="2">
    <location>
        <begin position="915"/>
        <end position="942"/>
    </location>
</feature>
<dbReference type="RefSeq" id="WP_195551119.1">
    <property type="nucleotide sequence ID" value="NZ_JADMNX010000002.1"/>
</dbReference>
<sequence>MSLFTTEEAEQQLNDFIDKVKVGGMSVKDYFNNPVNSGKTILKGYVREVDEASMSVEGFTRYGKELTSQFDKMNTKGGIASLIFKDIGSMALKALPTLIVTGIGVAIDYFVNKAERAKEKADELSEELNNSLSSYNDSLSQVSGYEKEFNKLAKGVDNFGNNLSLTNDEYDRYKDLSNDIAKINPSLIKGYDDEGNAIINKNNAIRDTINLLKEQRKLDTLKMLSEDNIEAVSDGLDAKISDTRKEMNKLANSFDSLSANLSSSVDNLDGYIYDFPDNGKSYADYTKIKGVIQQYNNSKYKFKAYYENQDEIHNLVQKLLSYKTDNESLSKSLEQYQKELSDSYDQLQKALNNTDNVNLYKQIDSEMQSYTKTYDTYLQAYLTTLDGYDELTSGEQNILSSLVSNFELDVESNTKDFDEQYADEVQKINSFYANLKNGVDNHGVPLSVSLDILTNLDTTQTVSEYEKQMETALKNIANSDFAKNQGLSIDDIKVMLGFSFKTNDDEIEDELTNKIKNIATRVVDRIPSLAGNQNGQAIIESLLKNLTPDNIDTLMDTSLDKINSWQDVLDLLNAKTTFSLADYSEDVDNVQSKITALASAYKEIQDGTFEVGSSGWELVKSYAEFLPYLDDTNGGFEELGKKIKEAMGIAPNDLIKQLSQLKGLSDADQKSVNNLIKVLYKMKDVSLSNLTSDGLLTAEKNQVQAIIDKINDKKDKEQEYLDTLQEEEDTLNDIIDKYQTAGDTAIDYIEKEISSLEDSRDDVESYYDDLIDKLKEENDERDRAIELQEKQDALANAKKKKVAIYSEASGWHLETNSDEVEKAQQELDSLQNEIAIDNLEKEKEAAMQPYTDQIEAFEKYKQAWSDAMSAYTNNQNEMIAQQILGIDWQGKLHNQDIGILNKYQTDYSGYQTKLKDNVQKEKEIIQNRIDQYAKEADEWEKYLKQFDTFVSDLSDQDVKYFEELKLKTLNEKSTYQERLDALREFKADYIQLSDDLAQYEGTSIKKALSGSGVYAVEKDNAILGAYTTKKEADKAMYKFAGQMIGEKVSMLGGLSNISVTKLAELQKEIRSKFKVKQYATGGVNSYTGTAMLHGTPYKSEVIFNSSDAKKLYDIVHNTRNVASVVGKTIGDNLVSGTQAAGSMFTTNDTTNGDTTITFRIGEIHTTDGTTFLQQMNDYLKQADRDRMIGRNR</sequence>
<evidence type="ECO:0000256" key="1">
    <source>
        <dbReference type="ARBA" id="ARBA00022737"/>
    </source>
</evidence>
<reference evidence="3" key="1">
    <citation type="submission" date="2023-01" db="EMBL/GenBank/DDBJ databases">
        <title>Human gut microbiome strain richness.</title>
        <authorList>
            <person name="Chen-Liaw A."/>
        </authorList>
    </citation>
    <scope>NUCLEOTIDE SEQUENCE</scope>
    <source>
        <strain evidence="3">D59st1_B8_D59t2_181005</strain>
    </source>
</reference>
<gene>
    <name evidence="3" type="ORF">PNV70_03270</name>
</gene>
<dbReference type="PROSITE" id="PS50302">
    <property type="entry name" value="PUM"/>
    <property type="match status" value="1"/>
</dbReference>
<keyword evidence="1" id="KW-0677">Repeat</keyword>
<name>A0AAW6DW68_9FIRM</name>
<accession>A0AAW6DW68</accession>
<protein>
    <submittedName>
        <fullName evidence="3">Uncharacterized protein</fullName>
    </submittedName>
</protein>
<comment type="caution">
    <text evidence="3">The sequence shown here is derived from an EMBL/GenBank/DDBJ whole genome shotgun (WGS) entry which is preliminary data.</text>
</comment>
<dbReference type="Proteomes" id="UP001211421">
    <property type="component" value="Unassembled WGS sequence"/>
</dbReference>
<dbReference type="AlphaFoldDB" id="A0AAW6DW68"/>
<organism evidence="3 4">
    <name type="scientific">Ruminococcus bicirculans</name>
    <name type="common">ex Wegman et al. 2014</name>
    <dbReference type="NCBI Taxonomy" id="1160721"/>
    <lineage>
        <taxon>Bacteria</taxon>
        <taxon>Bacillati</taxon>
        <taxon>Bacillota</taxon>
        <taxon>Clostridia</taxon>
        <taxon>Eubacteriales</taxon>
        <taxon>Oscillospiraceae</taxon>
        <taxon>Ruminococcus</taxon>
    </lineage>
</organism>
<proteinExistence type="predicted"/>
<keyword evidence="2" id="KW-0175">Coiled coil</keyword>
<dbReference type="EMBL" id="JAQMLS010000002">
    <property type="protein sequence ID" value="MDB8741087.1"/>
    <property type="molecule type" value="Genomic_DNA"/>
</dbReference>
<evidence type="ECO:0000256" key="2">
    <source>
        <dbReference type="SAM" id="Coils"/>
    </source>
</evidence>
<evidence type="ECO:0000313" key="3">
    <source>
        <dbReference type="EMBL" id="MDB8741087.1"/>
    </source>
</evidence>
<feature type="coiled-coil region" evidence="2">
    <location>
        <begin position="107"/>
        <end position="134"/>
    </location>
</feature>